<dbReference type="EMBL" id="CAJOBB010001610">
    <property type="protein sequence ID" value="CAF3880276.1"/>
    <property type="molecule type" value="Genomic_DNA"/>
</dbReference>
<evidence type="ECO:0000256" key="9">
    <source>
        <dbReference type="RuleBase" id="RU364016"/>
    </source>
</evidence>
<evidence type="ECO:0000313" key="12">
    <source>
        <dbReference type="Proteomes" id="UP000663860"/>
    </source>
</evidence>
<evidence type="ECO:0000313" key="11">
    <source>
        <dbReference type="EMBL" id="CAF3880276.1"/>
    </source>
</evidence>
<keyword evidence="5 9" id="KW-0735">Signal-anchor</keyword>
<keyword evidence="6 9" id="KW-1133">Transmembrane helix</keyword>
<keyword evidence="8 9" id="KW-0472">Membrane</keyword>
<comment type="similarity">
    <text evidence="2 9">Belongs to the chondroitin N-acetylgalactosaminyltransferase family.</text>
</comment>
<dbReference type="PANTHER" id="PTHR12369">
    <property type="entry name" value="CHONDROITIN SYNTHASE"/>
    <property type="match status" value="1"/>
</dbReference>
<name>A0A814EQB9_9BILA</name>
<accession>A0A814EQB9</accession>
<evidence type="ECO:0000256" key="4">
    <source>
        <dbReference type="ARBA" id="ARBA00022692"/>
    </source>
</evidence>
<dbReference type="Gene3D" id="3.90.550.50">
    <property type="match status" value="1"/>
</dbReference>
<organism evidence="10 12">
    <name type="scientific">Adineta steineri</name>
    <dbReference type="NCBI Taxonomy" id="433720"/>
    <lineage>
        <taxon>Eukaryota</taxon>
        <taxon>Metazoa</taxon>
        <taxon>Spiralia</taxon>
        <taxon>Gnathifera</taxon>
        <taxon>Rotifera</taxon>
        <taxon>Eurotatoria</taxon>
        <taxon>Bdelloidea</taxon>
        <taxon>Adinetida</taxon>
        <taxon>Adinetidae</taxon>
        <taxon>Adineta</taxon>
    </lineage>
</organism>
<keyword evidence="4 9" id="KW-0812">Transmembrane</keyword>
<reference evidence="10" key="1">
    <citation type="submission" date="2021-02" db="EMBL/GenBank/DDBJ databases">
        <authorList>
            <person name="Nowell W R."/>
        </authorList>
    </citation>
    <scope>NUCLEOTIDE SEQUENCE</scope>
</reference>
<comment type="subcellular location">
    <subcellularLocation>
        <location evidence="1 9">Golgi apparatus</location>
        <location evidence="1 9">Golgi stack membrane</location>
        <topology evidence="1 9">Single-pass type II membrane protein</topology>
    </subcellularLocation>
</comment>
<dbReference type="Proteomes" id="UP000663868">
    <property type="component" value="Unassembled WGS sequence"/>
</dbReference>
<protein>
    <recommendedName>
        <fullName evidence="9">Hexosyltransferase</fullName>
        <ecNumber evidence="9">2.4.1.-</ecNumber>
    </recommendedName>
</protein>
<feature type="transmembrane region" description="Helical" evidence="9">
    <location>
        <begin position="21"/>
        <end position="44"/>
    </location>
</feature>
<evidence type="ECO:0000256" key="5">
    <source>
        <dbReference type="ARBA" id="ARBA00022968"/>
    </source>
</evidence>
<evidence type="ECO:0000256" key="2">
    <source>
        <dbReference type="ARBA" id="ARBA00009239"/>
    </source>
</evidence>
<evidence type="ECO:0000313" key="10">
    <source>
        <dbReference type="EMBL" id="CAF0969248.1"/>
    </source>
</evidence>
<evidence type="ECO:0000256" key="1">
    <source>
        <dbReference type="ARBA" id="ARBA00004447"/>
    </source>
</evidence>
<dbReference type="Proteomes" id="UP000663860">
    <property type="component" value="Unassembled WGS sequence"/>
</dbReference>
<comment type="caution">
    <text evidence="10">The sequence shown here is derived from an EMBL/GenBank/DDBJ whole genome shotgun (WGS) entry which is preliminary data.</text>
</comment>
<dbReference type="GO" id="GO:0047238">
    <property type="term" value="F:glucuronosyl-N-acetylgalactosaminyl-proteoglycan 4-beta-N-acetylgalactosaminyltransferase activity"/>
    <property type="evidence" value="ECO:0007669"/>
    <property type="project" value="TreeGrafter"/>
</dbReference>
<keyword evidence="3 9" id="KW-0808">Transferase</keyword>
<dbReference type="InterPro" id="IPR008428">
    <property type="entry name" value="Chond_GalNAc"/>
</dbReference>
<evidence type="ECO:0000256" key="6">
    <source>
        <dbReference type="ARBA" id="ARBA00022989"/>
    </source>
</evidence>
<dbReference type="AlphaFoldDB" id="A0A814EQB9"/>
<dbReference type="EMBL" id="CAJNOE010000140">
    <property type="protein sequence ID" value="CAF0969248.1"/>
    <property type="molecule type" value="Genomic_DNA"/>
</dbReference>
<dbReference type="PANTHER" id="PTHR12369:SF13">
    <property type="entry name" value="HEXOSYLTRANSFERASE"/>
    <property type="match status" value="1"/>
</dbReference>
<evidence type="ECO:0000256" key="3">
    <source>
        <dbReference type="ARBA" id="ARBA00022679"/>
    </source>
</evidence>
<gene>
    <name evidence="10" type="ORF">IZO911_LOCUS15948</name>
    <name evidence="11" type="ORF">KXQ929_LOCUS21715</name>
</gene>
<proteinExistence type="inferred from homology"/>
<dbReference type="EC" id="2.4.1.-" evidence="9"/>
<dbReference type="GO" id="GO:0032580">
    <property type="term" value="C:Golgi cisterna membrane"/>
    <property type="evidence" value="ECO:0007669"/>
    <property type="project" value="UniProtKB-SubCell"/>
</dbReference>
<dbReference type="Pfam" id="PF05679">
    <property type="entry name" value="CHGN"/>
    <property type="match status" value="1"/>
</dbReference>
<evidence type="ECO:0000256" key="8">
    <source>
        <dbReference type="ARBA" id="ARBA00023136"/>
    </source>
</evidence>
<evidence type="ECO:0000256" key="7">
    <source>
        <dbReference type="ARBA" id="ARBA00023034"/>
    </source>
</evidence>
<dbReference type="InterPro" id="IPR051227">
    <property type="entry name" value="CS_glycosyltransferase"/>
</dbReference>
<sequence length="814" mass="95289">MASVSSQKISLLFHRTRLKSRYILSILVGLALGFILSLACVPLMNICDTSLSILSGPFSLSLNFHIKNGNSSLRDKFDPFRILNRQARSIADITLVDYGSKDYEPKINPSQQQQVPIKSNHNNSKVTTTTTHVSNVAKILRPRFMADELGIREKVLVAVLTETNHLNTFALFLNQTLSDHVNRILFFIDEVRQDFPKDMQVIAINDKRSYLKPFYVLKYLVEKTIKSYDWFFLVPDNTYIRGFKLNEFLNHISINQDLYMGQAFDDIHAVYCYFGSGIILSRTVLQKIYTELDWCTKNAYSQDLTDNIGRCILKAAKLPCTNLASNYKFNAYVNYRFEYDTDINEVSKTKDFNQTLTIHPINDLETMLKLQKYFNEVEINEMSQDILKYEETIENLSCYATEGCGNIPWPVGVPAPFKPSTRFDVLRWDYFNETHIYLKTDNTVIDLMKQNDYEDIQEVIDHSVKQFQTKYGTKIKFKNLLNGYRQFDPTRGTHYIIDIVLIDEQKKEYIKRAELMRPLGLVEIVPMPFTTETVKLFLILPIHSDEQSAAIRFLHHINKTLFDRETRDKFEVLLTHIVTTKQEYSQTQKWFESIRTQVDLIHQTHPQLTITYHTLRLPSSSTIPLYSQPIYLLDFFQTKLRTNSLIFLTNPYVNIDSDFFNRCRLNVIENTQIFFPIAFYQYHPYIIERTYHIKDNSTIDLHKLNGWFNSYTYDHIGLYMTDYLNLKKLISYHNITISTSNLYDLFIQLTDIHILHAPDHSLRVHYRSIKCDSTIQTNSIEYNRCLMQQEKGLASHSQLAMVIIENEQTQKKNK</sequence>
<keyword evidence="7 9" id="KW-0333">Golgi apparatus</keyword>